<dbReference type="Ensembl" id="ENSPMGT00000020421.1">
    <property type="protein sequence ID" value="ENSPMGP00000019153.1"/>
    <property type="gene ID" value="ENSPMGG00000015569.1"/>
</dbReference>
<evidence type="ECO:0000313" key="1">
    <source>
        <dbReference type="Ensembl" id="ENSPMGP00000019153.1"/>
    </source>
</evidence>
<reference evidence="1" key="1">
    <citation type="submission" date="2025-08" db="UniProtKB">
        <authorList>
            <consortium name="Ensembl"/>
        </authorList>
    </citation>
    <scope>IDENTIFICATION</scope>
</reference>
<organism evidence="1 2">
    <name type="scientific">Periophthalmus magnuspinnatus</name>
    <dbReference type="NCBI Taxonomy" id="409849"/>
    <lineage>
        <taxon>Eukaryota</taxon>
        <taxon>Metazoa</taxon>
        <taxon>Chordata</taxon>
        <taxon>Craniata</taxon>
        <taxon>Vertebrata</taxon>
        <taxon>Euteleostomi</taxon>
        <taxon>Actinopterygii</taxon>
        <taxon>Neopterygii</taxon>
        <taxon>Teleostei</taxon>
        <taxon>Neoteleostei</taxon>
        <taxon>Acanthomorphata</taxon>
        <taxon>Gobiaria</taxon>
        <taxon>Gobiiformes</taxon>
        <taxon>Gobioidei</taxon>
        <taxon>Gobiidae</taxon>
        <taxon>Oxudercinae</taxon>
        <taxon>Periophthalmus</taxon>
    </lineage>
</organism>
<dbReference type="Proteomes" id="UP000261520">
    <property type="component" value="Unplaced"/>
</dbReference>
<reference evidence="1" key="2">
    <citation type="submission" date="2025-09" db="UniProtKB">
        <authorList>
            <consortium name="Ensembl"/>
        </authorList>
    </citation>
    <scope>IDENTIFICATION</scope>
</reference>
<sequence>MAGDSDTKPVDTTDNHRIPFLIGVSGGTASGKVRSLNFVSITKKRVLMGAYCDGLFTLYFFSLKRKHDV</sequence>
<proteinExistence type="predicted"/>
<name>A0A3B4APU6_9GOBI</name>
<keyword evidence="2" id="KW-1185">Reference proteome</keyword>
<accession>A0A3B4APU6</accession>
<evidence type="ECO:0000313" key="2">
    <source>
        <dbReference type="Proteomes" id="UP000261520"/>
    </source>
</evidence>
<dbReference type="AlphaFoldDB" id="A0A3B4APU6"/>
<protein>
    <submittedName>
        <fullName evidence="1">Uncharacterized protein</fullName>
    </submittedName>
</protein>